<accession>A0A087UJ77</accession>
<keyword evidence="2" id="KW-1185">Reference proteome</keyword>
<evidence type="ECO:0000313" key="1">
    <source>
        <dbReference type="EMBL" id="KFM77416.1"/>
    </source>
</evidence>
<sequence length="93" mass="11043">MFPKLWNVTGLSPPQKKSYNGYNIALYLKTEKQWHSNVKACAKRVPIRKGTGFESSTISFFTAFRFIYSWRRELMTTEWGKEEFELSEKTVMY</sequence>
<name>A0A087UJ77_STEMI</name>
<dbReference type="EMBL" id="KK120053">
    <property type="protein sequence ID" value="KFM77416.1"/>
    <property type="molecule type" value="Genomic_DNA"/>
</dbReference>
<gene>
    <name evidence="1" type="ORF">X975_24116</name>
</gene>
<dbReference type="AlphaFoldDB" id="A0A087UJ77"/>
<proteinExistence type="predicted"/>
<feature type="non-terminal residue" evidence="1">
    <location>
        <position position="93"/>
    </location>
</feature>
<organism evidence="1 2">
    <name type="scientific">Stegodyphus mimosarum</name>
    <name type="common">African social velvet spider</name>
    <dbReference type="NCBI Taxonomy" id="407821"/>
    <lineage>
        <taxon>Eukaryota</taxon>
        <taxon>Metazoa</taxon>
        <taxon>Ecdysozoa</taxon>
        <taxon>Arthropoda</taxon>
        <taxon>Chelicerata</taxon>
        <taxon>Arachnida</taxon>
        <taxon>Araneae</taxon>
        <taxon>Araneomorphae</taxon>
        <taxon>Entelegynae</taxon>
        <taxon>Eresoidea</taxon>
        <taxon>Eresidae</taxon>
        <taxon>Stegodyphus</taxon>
    </lineage>
</organism>
<reference evidence="1 2" key="1">
    <citation type="submission" date="2013-11" db="EMBL/GenBank/DDBJ databases">
        <title>Genome sequencing of Stegodyphus mimosarum.</title>
        <authorList>
            <person name="Bechsgaard J."/>
        </authorList>
    </citation>
    <scope>NUCLEOTIDE SEQUENCE [LARGE SCALE GENOMIC DNA]</scope>
</reference>
<evidence type="ECO:0000313" key="2">
    <source>
        <dbReference type="Proteomes" id="UP000054359"/>
    </source>
</evidence>
<dbReference type="STRING" id="407821.A0A087UJ77"/>
<protein>
    <submittedName>
        <fullName evidence="1">Uncharacterized protein</fullName>
    </submittedName>
</protein>
<dbReference type="Proteomes" id="UP000054359">
    <property type="component" value="Unassembled WGS sequence"/>
</dbReference>